<keyword evidence="4" id="KW-1185">Reference proteome</keyword>
<feature type="compositionally biased region" description="Pro residues" evidence="1">
    <location>
        <begin position="26"/>
        <end position="38"/>
    </location>
</feature>
<dbReference type="InterPro" id="IPR012899">
    <property type="entry name" value="LTXXQ"/>
</dbReference>
<keyword evidence="2" id="KW-0732">Signal</keyword>
<name>A0A2N3PYA5_9PROT</name>
<feature type="chain" id="PRO_5014801042" description="LTXXQ motif family protein" evidence="2">
    <location>
        <begin position="23"/>
        <end position="183"/>
    </location>
</feature>
<feature type="signal peptide" evidence="2">
    <location>
        <begin position="1"/>
        <end position="22"/>
    </location>
</feature>
<feature type="compositionally biased region" description="Basic and acidic residues" evidence="1">
    <location>
        <begin position="155"/>
        <end position="166"/>
    </location>
</feature>
<evidence type="ECO:0008006" key="5">
    <source>
        <dbReference type="Google" id="ProtNLM"/>
    </source>
</evidence>
<dbReference type="Pfam" id="PF07813">
    <property type="entry name" value="LTXXQ"/>
    <property type="match status" value="1"/>
</dbReference>
<evidence type="ECO:0000313" key="4">
    <source>
        <dbReference type="Proteomes" id="UP000233293"/>
    </source>
</evidence>
<dbReference type="OrthoDB" id="7348740at2"/>
<protein>
    <recommendedName>
        <fullName evidence="5">LTXXQ motif family protein</fullName>
    </recommendedName>
</protein>
<dbReference type="RefSeq" id="WP_101249911.1">
    <property type="nucleotide sequence ID" value="NZ_PIUM01000005.1"/>
</dbReference>
<dbReference type="GO" id="GO:0042597">
    <property type="term" value="C:periplasmic space"/>
    <property type="evidence" value="ECO:0007669"/>
    <property type="project" value="InterPro"/>
</dbReference>
<feature type="region of interest" description="Disordered" evidence="1">
    <location>
        <begin position="25"/>
        <end position="47"/>
    </location>
</feature>
<accession>A0A2N3PYA5</accession>
<evidence type="ECO:0000256" key="2">
    <source>
        <dbReference type="SAM" id="SignalP"/>
    </source>
</evidence>
<dbReference type="PROSITE" id="PS51257">
    <property type="entry name" value="PROKAR_LIPOPROTEIN"/>
    <property type="match status" value="1"/>
</dbReference>
<dbReference type="AlphaFoldDB" id="A0A2N3PYA5"/>
<dbReference type="EMBL" id="PIUM01000005">
    <property type="protein sequence ID" value="PKU25387.1"/>
    <property type="molecule type" value="Genomic_DNA"/>
</dbReference>
<organism evidence="3 4">
    <name type="scientific">Telmatospirillum siberiense</name>
    <dbReference type="NCBI Taxonomy" id="382514"/>
    <lineage>
        <taxon>Bacteria</taxon>
        <taxon>Pseudomonadati</taxon>
        <taxon>Pseudomonadota</taxon>
        <taxon>Alphaproteobacteria</taxon>
        <taxon>Rhodospirillales</taxon>
        <taxon>Rhodospirillaceae</taxon>
        <taxon>Telmatospirillum</taxon>
    </lineage>
</organism>
<evidence type="ECO:0000313" key="3">
    <source>
        <dbReference type="EMBL" id="PKU25387.1"/>
    </source>
</evidence>
<sequence>MSIRKTFLLTAFPLLWATMACAQGVPPSPPPAGQPPAPTSEMRHSEEDPVARHKNFCDEHHAHEIARLAYLEAKLDLTEKQRAAWNKWRQVQIDNAGKEQADCLSNVPTRETKPTALEREAQMEKGLAVKLQNLQSSRPALEALYEVLTPAQRTVFDRPPHGDHFAPPHGVPFGQPGPLPPQP</sequence>
<gene>
    <name evidence="3" type="ORF">CWS72_07295</name>
</gene>
<reference evidence="4" key="1">
    <citation type="submission" date="2017-12" db="EMBL/GenBank/DDBJ databases">
        <title>Draft genome sequence of Telmatospirillum siberiense 26-4b1T, an acidotolerant peatland alphaproteobacterium potentially involved in sulfur cycling.</title>
        <authorList>
            <person name="Hausmann B."/>
            <person name="Pjevac P."/>
            <person name="Schreck K."/>
            <person name="Herbold C.W."/>
            <person name="Daims H."/>
            <person name="Wagner M."/>
            <person name="Pester M."/>
            <person name="Loy A."/>
        </authorList>
    </citation>
    <scope>NUCLEOTIDE SEQUENCE [LARGE SCALE GENOMIC DNA]</scope>
    <source>
        <strain evidence="4">26-4b1</strain>
    </source>
</reference>
<proteinExistence type="predicted"/>
<dbReference type="Proteomes" id="UP000233293">
    <property type="component" value="Unassembled WGS sequence"/>
</dbReference>
<comment type="caution">
    <text evidence="3">The sequence shown here is derived from an EMBL/GenBank/DDBJ whole genome shotgun (WGS) entry which is preliminary data.</text>
</comment>
<evidence type="ECO:0000256" key="1">
    <source>
        <dbReference type="SAM" id="MobiDB-lite"/>
    </source>
</evidence>
<feature type="region of interest" description="Disordered" evidence="1">
    <location>
        <begin position="155"/>
        <end position="183"/>
    </location>
</feature>